<name>A0A6J5GP85_9BURK</name>
<sequence>MPAALSAGARISVRVNTSGLAVSCADRKLLHPQS</sequence>
<gene>
    <name evidence="1" type="ORF">LMG27177_05288</name>
</gene>
<keyword evidence="2" id="KW-1185">Reference proteome</keyword>
<dbReference type="EMBL" id="CADIKI010000018">
    <property type="protein sequence ID" value="CAB3802770.1"/>
    <property type="molecule type" value="Genomic_DNA"/>
</dbReference>
<dbReference type="Proteomes" id="UP000494252">
    <property type="component" value="Unassembled WGS sequence"/>
</dbReference>
<organism evidence="1 2">
    <name type="scientific">Paraburkholderia fynbosensis</name>
    <dbReference type="NCBI Taxonomy" id="1200993"/>
    <lineage>
        <taxon>Bacteria</taxon>
        <taxon>Pseudomonadati</taxon>
        <taxon>Pseudomonadota</taxon>
        <taxon>Betaproteobacteria</taxon>
        <taxon>Burkholderiales</taxon>
        <taxon>Burkholderiaceae</taxon>
        <taxon>Paraburkholderia</taxon>
    </lineage>
</organism>
<protein>
    <submittedName>
        <fullName evidence="1">Uncharacterized protein</fullName>
    </submittedName>
</protein>
<evidence type="ECO:0000313" key="1">
    <source>
        <dbReference type="EMBL" id="CAB3802770.1"/>
    </source>
</evidence>
<evidence type="ECO:0000313" key="2">
    <source>
        <dbReference type="Proteomes" id="UP000494252"/>
    </source>
</evidence>
<accession>A0A6J5GP85</accession>
<dbReference type="AlphaFoldDB" id="A0A6J5GP85"/>
<reference evidence="1 2" key="1">
    <citation type="submission" date="2020-04" db="EMBL/GenBank/DDBJ databases">
        <authorList>
            <person name="De Canck E."/>
        </authorList>
    </citation>
    <scope>NUCLEOTIDE SEQUENCE [LARGE SCALE GENOMIC DNA]</scope>
    <source>
        <strain evidence="1 2">LMG 27177</strain>
    </source>
</reference>
<proteinExistence type="predicted"/>